<gene>
    <name evidence="1" type="ORF">ElyMa_001604000</name>
</gene>
<sequence length="76" mass="8689">MSVFDKPRENYSFVRLRKNLVFAVLVVALATGRCDSDVNTTRLQEVMTTLARQTMMQQLVMEERIRSSGHSGIKQV</sequence>
<reference evidence="1 2" key="1">
    <citation type="journal article" date="2021" name="Elife">
        <title>Chloroplast acquisition without the gene transfer in kleptoplastic sea slugs, Plakobranchus ocellatus.</title>
        <authorList>
            <person name="Maeda T."/>
            <person name="Takahashi S."/>
            <person name="Yoshida T."/>
            <person name="Shimamura S."/>
            <person name="Takaki Y."/>
            <person name="Nagai Y."/>
            <person name="Toyoda A."/>
            <person name="Suzuki Y."/>
            <person name="Arimoto A."/>
            <person name="Ishii H."/>
            <person name="Satoh N."/>
            <person name="Nishiyama T."/>
            <person name="Hasebe M."/>
            <person name="Maruyama T."/>
            <person name="Minagawa J."/>
            <person name="Obokata J."/>
            <person name="Shigenobu S."/>
        </authorList>
    </citation>
    <scope>NUCLEOTIDE SEQUENCE [LARGE SCALE GENOMIC DNA]</scope>
</reference>
<evidence type="ECO:0008006" key="3">
    <source>
        <dbReference type="Google" id="ProtNLM"/>
    </source>
</evidence>
<proteinExistence type="predicted"/>
<name>A0AAV4JK49_9GAST</name>
<keyword evidence="2" id="KW-1185">Reference proteome</keyword>
<dbReference type="EMBL" id="BMAT01003210">
    <property type="protein sequence ID" value="GFS21877.1"/>
    <property type="molecule type" value="Genomic_DNA"/>
</dbReference>
<comment type="caution">
    <text evidence="1">The sequence shown here is derived from an EMBL/GenBank/DDBJ whole genome shotgun (WGS) entry which is preliminary data.</text>
</comment>
<evidence type="ECO:0000313" key="2">
    <source>
        <dbReference type="Proteomes" id="UP000762676"/>
    </source>
</evidence>
<dbReference type="Proteomes" id="UP000762676">
    <property type="component" value="Unassembled WGS sequence"/>
</dbReference>
<dbReference type="AlphaFoldDB" id="A0AAV4JK49"/>
<organism evidence="1 2">
    <name type="scientific">Elysia marginata</name>
    <dbReference type="NCBI Taxonomy" id="1093978"/>
    <lineage>
        <taxon>Eukaryota</taxon>
        <taxon>Metazoa</taxon>
        <taxon>Spiralia</taxon>
        <taxon>Lophotrochozoa</taxon>
        <taxon>Mollusca</taxon>
        <taxon>Gastropoda</taxon>
        <taxon>Heterobranchia</taxon>
        <taxon>Euthyneura</taxon>
        <taxon>Panpulmonata</taxon>
        <taxon>Sacoglossa</taxon>
        <taxon>Placobranchoidea</taxon>
        <taxon>Plakobranchidae</taxon>
        <taxon>Elysia</taxon>
    </lineage>
</organism>
<accession>A0AAV4JK49</accession>
<evidence type="ECO:0000313" key="1">
    <source>
        <dbReference type="EMBL" id="GFS21877.1"/>
    </source>
</evidence>
<protein>
    <recommendedName>
        <fullName evidence="3">Corticotropin-releasing factor domain-containing protein</fullName>
    </recommendedName>
</protein>